<proteinExistence type="predicted"/>
<dbReference type="Proteomes" id="UP000523105">
    <property type="component" value="Unassembled WGS sequence"/>
</dbReference>
<gene>
    <name evidence="1" type="ORF">HX837_06215</name>
</gene>
<comment type="caution">
    <text evidence="1">The sequence shown here is derived from an EMBL/GenBank/DDBJ whole genome shotgun (WGS) entry which is preliminary data.</text>
</comment>
<evidence type="ECO:0000313" key="1">
    <source>
        <dbReference type="EMBL" id="NWJ43777.1"/>
    </source>
</evidence>
<dbReference type="AlphaFoldDB" id="A0A7K4MR89"/>
<organism evidence="1 2">
    <name type="scientific">Marine Group I thaumarchaeote</name>
    <dbReference type="NCBI Taxonomy" id="2511932"/>
    <lineage>
        <taxon>Archaea</taxon>
        <taxon>Nitrososphaerota</taxon>
        <taxon>Marine Group I</taxon>
    </lineage>
</organism>
<evidence type="ECO:0000313" key="2">
    <source>
        <dbReference type="Proteomes" id="UP000523105"/>
    </source>
</evidence>
<dbReference type="EMBL" id="JACASV010000054">
    <property type="protein sequence ID" value="NWJ43777.1"/>
    <property type="molecule type" value="Genomic_DNA"/>
</dbReference>
<sequence>MEFENMQNDFTNSHLTEALPDLIKENYKFREDIRVEYAGDIRPYLKQTDLGEENSIRGLIINGRFQTINDEFFVEFEAYDIQDWKRLVSRRIFCPGNDIICVHDGFLMAIEKSISPFLTNALDINATISNLEQYPKRKISKSHNLDNNSNNGNLDNLSNLDETGSNLGLDSRTQKQGQYGDRYYREFNFADISPDPNFSKKQNSESFITILDQILTNPYNVLIGELSLYPDPDRAGNMRGEIPITYSVRSALTQELFTSLPHDKLMDANGNVILQFPNSSFIFDELLLEKLALMKYQLMPVIFFNNRIGGIQFIILDSWKEKYKYLEFQKISMFTENQFKPLFALTPGSDNIQLNLDVSSQEVEYNFSIPHEAIGDYTKVTVKFMPEVELDALLAGQGRTN</sequence>
<name>A0A7K4MR89_9ARCH</name>
<accession>A0A7K4MR89</accession>
<reference evidence="1 2" key="1">
    <citation type="journal article" date="2019" name="Environ. Microbiol.">
        <title>Genomics insights into ecotype formation of ammonia-oxidizing archaea in the deep ocean.</title>
        <authorList>
            <person name="Wang Y."/>
            <person name="Huang J.M."/>
            <person name="Cui G.J."/>
            <person name="Nunoura T."/>
            <person name="Takaki Y."/>
            <person name="Li W.L."/>
            <person name="Li J."/>
            <person name="Gao Z.M."/>
            <person name="Takai K."/>
            <person name="Zhang A.Q."/>
            <person name="Stepanauskas R."/>
        </authorList>
    </citation>
    <scope>NUCLEOTIDE SEQUENCE [LARGE SCALE GENOMIC DNA]</scope>
    <source>
        <strain evidence="1 2">L15b</strain>
    </source>
</reference>
<protein>
    <submittedName>
        <fullName evidence="1">Uncharacterized protein</fullName>
    </submittedName>
</protein>